<protein>
    <submittedName>
        <fullName evidence="1">Uncharacterized protein</fullName>
    </submittedName>
</protein>
<evidence type="ECO:0000313" key="1">
    <source>
        <dbReference type="EMBL" id="JAT18506.1"/>
    </source>
</evidence>
<organism evidence="1">
    <name type="scientific">Graphocephala atropunctata</name>
    <dbReference type="NCBI Taxonomy" id="36148"/>
    <lineage>
        <taxon>Eukaryota</taxon>
        <taxon>Metazoa</taxon>
        <taxon>Ecdysozoa</taxon>
        <taxon>Arthropoda</taxon>
        <taxon>Hexapoda</taxon>
        <taxon>Insecta</taxon>
        <taxon>Pterygota</taxon>
        <taxon>Neoptera</taxon>
        <taxon>Paraneoptera</taxon>
        <taxon>Hemiptera</taxon>
        <taxon>Auchenorrhyncha</taxon>
        <taxon>Membracoidea</taxon>
        <taxon>Cicadellidae</taxon>
        <taxon>Cicadellinae</taxon>
        <taxon>Cicadellini</taxon>
        <taxon>Graphocephala</taxon>
    </lineage>
</organism>
<reference evidence="1" key="1">
    <citation type="submission" date="2015-11" db="EMBL/GenBank/DDBJ databases">
        <title>De novo transcriptome assembly of four potential Pierce s Disease insect vectors from Arizona vineyards.</title>
        <authorList>
            <person name="Tassone E.E."/>
        </authorList>
    </citation>
    <scope>NUCLEOTIDE SEQUENCE</scope>
</reference>
<dbReference type="EMBL" id="GEBQ01021471">
    <property type="protein sequence ID" value="JAT18506.1"/>
    <property type="molecule type" value="Transcribed_RNA"/>
</dbReference>
<proteinExistence type="predicted"/>
<accession>A0A1B6L4C0</accession>
<gene>
    <name evidence="1" type="ORF">g.45587</name>
</gene>
<sequence>MAGHVGLRGSEIDRIIDENGFLLSDSDSDYDDRVEVRNEEQNSDIDGFSNDEMELDFEEPVAANLGLDVEMFELEDPEQLEGLEEGMLSHNECNLLDNE</sequence>
<dbReference type="AlphaFoldDB" id="A0A1B6L4C0"/>
<name>A0A1B6L4C0_9HEMI</name>